<feature type="region of interest" description="Disordered" evidence="10">
    <location>
        <begin position="261"/>
        <end position="283"/>
    </location>
</feature>
<dbReference type="EMBL" id="JAAAID010000131">
    <property type="protein sequence ID" value="KAG0021943.1"/>
    <property type="molecule type" value="Genomic_DNA"/>
</dbReference>
<dbReference type="PROSITE" id="PS50862">
    <property type="entry name" value="AA_TRNA_LIGASE_II"/>
    <property type="match status" value="1"/>
</dbReference>
<dbReference type="InterPro" id="IPR012340">
    <property type="entry name" value="NA-bd_OB-fold"/>
</dbReference>
<dbReference type="CDD" id="cd00776">
    <property type="entry name" value="AsxRS_core"/>
    <property type="match status" value="1"/>
</dbReference>
<dbReference type="NCBIfam" id="TIGR00457">
    <property type="entry name" value="asnS"/>
    <property type="match status" value="1"/>
</dbReference>
<dbReference type="InterPro" id="IPR004364">
    <property type="entry name" value="Aa-tRNA-synt_II"/>
</dbReference>
<dbReference type="GO" id="GO:0003676">
    <property type="term" value="F:nucleic acid binding"/>
    <property type="evidence" value="ECO:0007669"/>
    <property type="project" value="InterPro"/>
</dbReference>
<dbReference type="FunFam" id="3.30.930.10:FF:000016">
    <property type="entry name" value="Asparagine--tRNA ligase"/>
    <property type="match status" value="1"/>
</dbReference>
<dbReference type="Gene3D" id="3.30.930.10">
    <property type="entry name" value="Bira Bifunctional Protein, Domain 2"/>
    <property type="match status" value="1"/>
</dbReference>
<keyword evidence="5" id="KW-0067">ATP-binding</keyword>
<sequence>MYSTAARPLLRRGALAQAARCHFTSRVIPAFTRTPSHSKILSSSPVTLRNYSTTITTGDSVANVASVAGSQGKIRSILPALPNKTIKSILATTEPNTPVKVQGWVRSARNQKHVTFLEVNDGSSLKGVQAILEGGQGKGLVAGTSVELEGTLVKSLGKEQAFELQVSNMKVIGTCDGETYPLQKKRHSFEFLREISHLRSRAKTASAILRMRSASAWGFQKFFESQEFVQVHTPLLTTHDCEGGGEVFKIAPRISARAQQLLEQQQQKQKDTNESKSSSPNAIAPSEFFGSPVYLTVSGQLHLEIVASALSRVYTMGPVFRAEPSMTPRHLSEFWMLEAEVAFLDKLDHLLDFSEACLRETTRYLLESCSEDIEFLNTWIDKSLKSRLRQLVEEPFKRMTYTQAIKVLQESGEKFEFEPVWGQGLQSEHEKWLAGNYCKGPVFVTDYPAGLKPFYMRKNSNNIDNATPKTGTDEGEDRTTVGCVDLLVPGIGELMGGSLREERPEVLKKQLDEYGLSQEEYQWYMDLRKYGTVPHGGWGIGFERYILMVTGMDNVRDIIPFPRYNHHCKF</sequence>
<evidence type="ECO:0000259" key="11">
    <source>
        <dbReference type="PROSITE" id="PS50862"/>
    </source>
</evidence>
<dbReference type="InterPro" id="IPR004365">
    <property type="entry name" value="NA-bd_OB_tRNA"/>
</dbReference>
<evidence type="ECO:0000256" key="7">
    <source>
        <dbReference type="ARBA" id="ARBA00023146"/>
    </source>
</evidence>
<dbReference type="GO" id="GO:0006421">
    <property type="term" value="P:asparaginyl-tRNA aminoacylation"/>
    <property type="evidence" value="ECO:0007669"/>
    <property type="project" value="InterPro"/>
</dbReference>
<keyword evidence="3" id="KW-0436">Ligase</keyword>
<dbReference type="GO" id="GO:0005739">
    <property type="term" value="C:mitochondrion"/>
    <property type="evidence" value="ECO:0007669"/>
    <property type="project" value="TreeGrafter"/>
</dbReference>
<dbReference type="Pfam" id="PF01336">
    <property type="entry name" value="tRNA_anti-codon"/>
    <property type="match status" value="1"/>
</dbReference>
<dbReference type="NCBIfam" id="NF003037">
    <property type="entry name" value="PRK03932.1"/>
    <property type="match status" value="1"/>
</dbReference>
<accession>A0A9P6N370</accession>
<evidence type="ECO:0000256" key="3">
    <source>
        <dbReference type="ARBA" id="ARBA00022598"/>
    </source>
</evidence>
<dbReference type="PANTHER" id="PTHR22594:SF34">
    <property type="entry name" value="ASPARAGINE--TRNA LIGASE, MITOCHONDRIAL-RELATED"/>
    <property type="match status" value="1"/>
</dbReference>
<protein>
    <recommendedName>
        <fullName evidence="9">Asparagine--tRNA ligase, mitochondrial</fullName>
        <ecNumber evidence="2">6.1.1.22</ecNumber>
    </recommendedName>
    <alternativeName>
        <fullName evidence="8">Asparaginyl-tRNA synthetase</fullName>
    </alternativeName>
</protein>
<dbReference type="Gene3D" id="2.40.50.140">
    <property type="entry name" value="Nucleic acid-binding proteins"/>
    <property type="match status" value="1"/>
</dbReference>
<evidence type="ECO:0000313" key="13">
    <source>
        <dbReference type="Proteomes" id="UP000703661"/>
    </source>
</evidence>
<dbReference type="SUPFAM" id="SSF50249">
    <property type="entry name" value="Nucleic acid-binding proteins"/>
    <property type="match status" value="1"/>
</dbReference>
<dbReference type="PANTHER" id="PTHR22594">
    <property type="entry name" value="ASPARTYL/LYSYL-TRNA SYNTHETASE"/>
    <property type="match status" value="1"/>
</dbReference>
<keyword evidence="7" id="KW-0030">Aminoacyl-tRNA synthetase</keyword>
<evidence type="ECO:0000256" key="6">
    <source>
        <dbReference type="ARBA" id="ARBA00022917"/>
    </source>
</evidence>
<organism evidence="12 13">
    <name type="scientific">Entomortierella chlamydospora</name>
    <dbReference type="NCBI Taxonomy" id="101097"/>
    <lineage>
        <taxon>Eukaryota</taxon>
        <taxon>Fungi</taxon>
        <taxon>Fungi incertae sedis</taxon>
        <taxon>Mucoromycota</taxon>
        <taxon>Mortierellomycotina</taxon>
        <taxon>Mortierellomycetes</taxon>
        <taxon>Mortierellales</taxon>
        <taxon>Mortierellaceae</taxon>
        <taxon>Entomortierella</taxon>
    </lineage>
</organism>
<evidence type="ECO:0000256" key="5">
    <source>
        <dbReference type="ARBA" id="ARBA00022840"/>
    </source>
</evidence>
<feature type="domain" description="Aminoacyl-transfer RNA synthetases class-II family profile" evidence="11">
    <location>
        <begin position="219"/>
        <end position="560"/>
    </location>
</feature>
<keyword evidence="6" id="KW-0648">Protein biosynthesis</keyword>
<keyword evidence="13" id="KW-1185">Reference proteome</keyword>
<evidence type="ECO:0000256" key="1">
    <source>
        <dbReference type="ARBA" id="ARBA00008226"/>
    </source>
</evidence>
<dbReference type="HAMAP" id="MF_00534">
    <property type="entry name" value="Asn_tRNA_synth"/>
    <property type="match status" value="1"/>
</dbReference>
<proteinExistence type="inferred from homology"/>
<name>A0A9P6N370_9FUNG</name>
<dbReference type="CDD" id="cd04318">
    <property type="entry name" value="EcAsnRS_like_N"/>
    <property type="match status" value="1"/>
</dbReference>
<dbReference type="InterPro" id="IPR006195">
    <property type="entry name" value="aa-tRNA-synth_II"/>
</dbReference>
<evidence type="ECO:0000256" key="4">
    <source>
        <dbReference type="ARBA" id="ARBA00022741"/>
    </source>
</evidence>
<keyword evidence="4" id="KW-0547">Nucleotide-binding</keyword>
<dbReference type="SUPFAM" id="SSF55681">
    <property type="entry name" value="Class II aaRS and biotin synthetases"/>
    <property type="match status" value="1"/>
</dbReference>
<dbReference type="PRINTS" id="PR01042">
    <property type="entry name" value="TRNASYNTHASP"/>
</dbReference>
<dbReference type="EC" id="6.1.1.22" evidence="2"/>
<dbReference type="Proteomes" id="UP000703661">
    <property type="component" value="Unassembled WGS sequence"/>
</dbReference>
<dbReference type="InterPro" id="IPR045864">
    <property type="entry name" value="aa-tRNA-synth_II/BPL/LPL"/>
</dbReference>
<evidence type="ECO:0000256" key="9">
    <source>
        <dbReference type="ARBA" id="ARBA00068798"/>
    </source>
</evidence>
<gene>
    <name evidence="12" type="ORF">BGZ80_001375</name>
</gene>
<dbReference type="GO" id="GO:0004816">
    <property type="term" value="F:asparagine-tRNA ligase activity"/>
    <property type="evidence" value="ECO:0007669"/>
    <property type="project" value="UniProtKB-EC"/>
</dbReference>
<evidence type="ECO:0000256" key="10">
    <source>
        <dbReference type="SAM" id="MobiDB-lite"/>
    </source>
</evidence>
<evidence type="ECO:0000313" key="12">
    <source>
        <dbReference type="EMBL" id="KAG0021943.1"/>
    </source>
</evidence>
<dbReference type="GO" id="GO:0005524">
    <property type="term" value="F:ATP binding"/>
    <property type="evidence" value="ECO:0007669"/>
    <property type="project" value="UniProtKB-KW"/>
</dbReference>
<dbReference type="InterPro" id="IPR002312">
    <property type="entry name" value="Asp/Asn-tRNA-synth_IIb"/>
</dbReference>
<dbReference type="Pfam" id="PF00152">
    <property type="entry name" value="tRNA-synt_2"/>
    <property type="match status" value="1"/>
</dbReference>
<comment type="similarity">
    <text evidence="1">Belongs to the class-II aminoacyl-tRNA synthetase family.</text>
</comment>
<evidence type="ECO:0000256" key="2">
    <source>
        <dbReference type="ARBA" id="ARBA00012816"/>
    </source>
</evidence>
<comment type="caution">
    <text evidence="12">The sequence shown here is derived from an EMBL/GenBank/DDBJ whole genome shotgun (WGS) entry which is preliminary data.</text>
</comment>
<evidence type="ECO:0000256" key="8">
    <source>
        <dbReference type="ARBA" id="ARBA00029886"/>
    </source>
</evidence>
<dbReference type="AlphaFoldDB" id="A0A9P6N370"/>
<reference evidence="12" key="1">
    <citation type="journal article" date="2020" name="Fungal Divers.">
        <title>Resolving the Mortierellaceae phylogeny through synthesis of multi-gene phylogenetics and phylogenomics.</title>
        <authorList>
            <person name="Vandepol N."/>
            <person name="Liber J."/>
            <person name="Desiro A."/>
            <person name="Na H."/>
            <person name="Kennedy M."/>
            <person name="Barry K."/>
            <person name="Grigoriev I.V."/>
            <person name="Miller A.N."/>
            <person name="O'Donnell K."/>
            <person name="Stajich J.E."/>
            <person name="Bonito G."/>
        </authorList>
    </citation>
    <scope>NUCLEOTIDE SEQUENCE</scope>
    <source>
        <strain evidence="12">NRRL 2769</strain>
    </source>
</reference>
<dbReference type="InterPro" id="IPR004522">
    <property type="entry name" value="Asn-tRNA-ligase"/>
</dbReference>